<evidence type="ECO:0000256" key="6">
    <source>
        <dbReference type="ARBA" id="ARBA00023157"/>
    </source>
</evidence>
<evidence type="ECO:0000256" key="7">
    <source>
        <dbReference type="ARBA" id="ARBA00023284"/>
    </source>
</evidence>
<comment type="similarity">
    <text evidence="1 11">Belongs to the class-I pyridine nucleotide-disulfide oxidoreductase family.</text>
</comment>
<dbReference type="EMBL" id="QFKX01000002">
    <property type="protein sequence ID" value="PWH06660.1"/>
    <property type="molecule type" value="Genomic_DNA"/>
</dbReference>
<dbReference type="Proteomes" id="UP000245590">
    <property type="component" value="Unassembled WGS sequence"/>
</dbReference>
<dbReference type="PROSITE" id="PS00076">
    <property type="entry name" value="PYRIDINE_REDOX_1"/>
    <property type="match status" value="1"/>
</dbReference>
<dbReference type="InterPro" id="IPR023753">
    <property type="entry name" value="FAD/NAD-binding_dom"/>
</dbReference>
<feature type="disulfide bond" description="Redox-active" evidence="10">
    <location>
        <begin position="44"/>
        <end position="49"/>
    </location>
</feature>
<dbReference type="InterPro" id="IPR001100">
    <property type="entry name" value="Pyr_nuc-diS_OxRdtase"/>
</dbReference>
<evidence type="ECO:0000256" key="2">
    <source>
        <dbReference type="ARBA" id="ARBA00022630"/>
    </source>
</evidence>
<dbReference type="OrthoDB" id="9800167at2"/>
<feature type="active site" description="Proton acceptor" evidence="8">
    <location>
        <position position="469"/>
    </location>
</feature>
<name>A0A2U2RLB8_9MICO</name>
<dbReference type="Gene3D" id="3.50.50.60">
    <property type="entry name" value="FAD/NAD(P)-binding domain"/>
    <property type="match status" value="2"/>
</dbReference>
<keyword evidence="2 11" id="KW-0285">Flavoprotein</keyword>
<feature type="binding site" evidence="9">
    <location>
        <begin position="186"/>
        <end position="193"/>
    </location>
    <ligand>
        <name>NAD(+)</name>
        <dbReference type="ChEBI" id="CHEBI:57540"/>
    </ligand>
</feature>
<feature type="binding site" evidence="9">
    <location>
        <position position="334"/>
    </location>
    <ligand>
        <name>FAD</name>
        <dbReference type="ChEBI" id="CHEBI:57692"/>
    </ligand>
</feature>
<evidence type="ECO:0000256" key="10">
    <source>
        <dbReference type="PIRSR" id="PIRSR000350-4"/>
    </source>
</evidence>
<keyword evidence="7 11" id="KW-0676">Redox-active center</keyword>
<evidence type="ECO:0000256" key="5">
    <source>
        <dbReference type="ARBA" id="ARBA00023002"/>
    </source>
</evidence>
<feature type="domain" description="FAD/NAD(P)-binding" evidence="13">
    <location>
        <begin position="31"/>
        <end position="342"/>
    </location>
</feature>
<dbReference type="PIRSF" id="PIRSF000350">
    <property type="entry name" value="Mercury_reductase_MerA"/>
    <property type="match status" value="1"/>
</dbReference>
<dbReference type="InterPro" id="IPR036188">
    <property type="entry name" value="FAD/NAD-bd_sf"/>
</dbReference>
<dbReference type="InterPro" id="IPR004099">
    <property type="entry name" value="Pyr_nucl-diS_OxRdtase_dimer"/>
</dbReference>
<dbReference type="SUPFAM" id="SSF55424">
    <property type="entry name" value="FAD/NAD-linked reductases, dimerisation (C-terminal) domain"/>
    <property type="match status" value="1"/>
</dbReference>
<feature type="binding site" evidence="9">
    <location>
        <position position="287"/>
    </location>
    <ligand>
        <name>NAD(+)</name>
        <dbReference type="ChEBI" id="CHEBI:57540"/>
    </ligand>
</feature>
<keyword evidence="3 9" id="KW-0274">FAD</keyword>
<comment type="caution">
    <text evidence="14">The sequence shown here is derived from an EMBL/GenBank/DDBJ whole genome shotgun (WGS) entry which is preliminary data.</text>
</comment>
<dbReference type="RefSeq" id="WP_109275255.1">
    <property type="nucleotide sequence ID" value="NZ_QFKX01000002.1"/>
</dbReference>
<evidence type="ECO:0000256" key="9">
    <source>
        <dbReference type="PIRSR" id="PIRSR000350-3"/>
    </source>
</evidence>
<feature type="domain" description="Pyridine nucleotide-disulphide oxidoreductase dimerisation" evidence="12">
    <location>
        <begin position="370"/>
        <end position="479"/>
    </location>
</feature>
<protein>
    <submittedName>
        <fullName evidence="14">Mycothione reductase</fullName>
    </submittedName>
</protein>
<evidence type="ECO:0000313" key="14">
    <source>
        <dbReference type="EMBL" id="PWH06660.1"/>
    </source>
</evidence>
<evidence type="ECO:0000256" key="4">
    <source>
        <dbReference type="ARBA" id="ARBA00022857"/>
    </source>
</evidence>
<evidence type="ECO:0000256" key="3">
    <source>
        <dbReference type="ARBA" id="ARBA00022827"/>
    </source>
</evidence>
<dbReference type="GO" id="GO:0016668">
    <property type="term" value="F:oxidoreductase activity, acting on a sulfur group of donors, NAD(P) as acceptor"/>
    <property type="evidence" value="ECO:0007669"/>
    <property type="project" value="InterPro"/>
</dbReference>
<keyword evidence="9" id="KW-0547">Nucleotide-binding</keyword>
<evidence type="ECO:0000256" key="8">
    <source>
        <dbReference type="PIRSR" id="PIRSR000350-2"/>
    </source>
</evidence>
<dbReference type="PRINTS" id="PR00411">
    <property type="entry name" value="PNDRDTASEI"/>
</dbReference>
<dbReference type="Gene3D" id="3.30.390.30">
    <property type="match status" value="1"/>
</dbReference>
<evidence type="ECO:0000256" key="11">
    <source>
        <dbReference type="RuleBase" id="RU003691"/>
    </source>
</evidence>
<organism evidence="14 15">
    <name type="scientific">Brachybacterium endophyticum</name>
    <dbReference type="NCBI Taxonomy" id="2182385"/>
    <lineage>
        <taxon>Bacteria</taxon>
        <taxon>Bacillati</taxon>
        <taxon>Actinomycetota</taxon>
        <taxon>Actinomycetes</taxon>
        <taxon>Micrococcales</taxon>
        <taxon>Dermabacteraceae</taxon>
        <taxon>Brachybacterium</taxon>
    </lineage>
</organism>
<reference evidence="14 15" key="1">
    <citation type="submission" date="2018-05" db="EMBL/GenBank/DDBJ databases">
        <title>Brachybacterium sp. M1HQ-2T, whole genome shotgun sequence.</title>
        <authorList>
            <person name="Tuo L."/>
        </authorList>
    </citation>
    <scope>NUCLEOTIDE SEQUENCE [LARGE SCALE GENOMIC DNA]</scope>
    <source>
        <strain evidence="14 15">M1HQ-2</strain>
    </source>
</reference>
<evidence type="ECO:0000259" key="13">
    <source>
        <dbReference type="Pfam" id="PF07992"/>
    </source>
</evidence>
<dbReference type="PRINTS" id="PR00368">
    <property type="entry name" value="FADPNR"/>
</dbReference>
<dbReference type="InterPro" id="IPR012999">
    <property type="entry name" value="Pyr_OxRdtase_I_AS"/>
</dbReference>
<dbReference type="FunFam" id="3.30.390.30:FF:000001">
    <property type="entry name" value="Dihydrolipoyl dehydrogenase"/>
    <property type="match status" value="1"/>
</dbReference>
<keyword evidence="4" id="KW-0521">NADP</keyword>
<accession>A0A2U2RLB8</accession>
<dbReference type="GO" id="GO:0000166">
    <property type="term" value="F:nucleotide binding"/>
    <property type="evidence" value="ECO:0007669"/>
    <property type="project" value="UniProtKB-KW"/>
</dbReference>
<keyword evidence="15" id="KW-1185">Reference proteome</keyword>
<keyword evidence="9" id="KW-0520">NAD</keyword>
<evidence type="ECO:0000256" key="1">
    <source>
        <dbReference type="ARBA" id="ARBA00007532"/>
    </source>
</evidence>
<keyword evidence="5 11" id="KW-0560">Oxidoreductase</keyword>
<keyword evidence="6" id="KW-1015">Disulfide bond</keyword>
<gene>
    <name evidence="14" type="ORF">DEO23_06895</name>
</gene>
<comment type="cofactor">
    <cofactor evidence="9">
        <name>FAD</name>
        <dbReference type="ChEBI" id="CHEBI:57692"/>
    </cofactor>
    <text evidence="9">Binds 1 FAD per subunit.</text>
</comment>
<dbReference type="Pfam" id="PF02852">
    <property type="entry name" value="Pyr_redox_dim"/>
    <property type="match status" value="1"/>
</dbReference>
<sequence length="485" mass="51691">MTHYDIALIGSGSGNSFPGPEFADRSIVYIDRGVGPDRVFGGTCLNVGCIPTKMFVHTAEVAGTPAEAGRFGVSETLDDVDWPAIRDRIFGRIDGIVAGGEEYRRDHEDNANLTLLRGTARFTGPRALSVDLRDGGTEEITADTVVLGAGSRPIIPGIEGLAESHPHTSDSIMRIDALPSSLVILGSGVIALEMAHIFSGLGVAVSVVARSGRLLRAADADVSERITEVAREQWDVHTDVTTTSVHRTEDGGVILRGRRTDSPTGDAAGSAGADVEIHADEILVATGRRPNTDLLDVQAGGIAEAEDGCVRVDAHQRALGKDGQAVEGVWAFGDLSSPAQLKHVANHEQRIVRHNVLHPEDLERSDTMPVPAGVFTHPQIAMVGLTEDEARREGHDVRVAVQDYSSIAYGWALEDTTGFAKVIVDAGSGRILGAHIIGPESTILIQLLIQAMSTGQTAHDIARTQYWIHPAMPELIENALLQLDD</sequence>
<dbReference type="InterPro" id="IPR016156">
    <property type="entry name" value="FAD/NAD-linked_Rdtase_dimer_sf"/>
</dbReference>
<dbReference type="AlphaFoldDB" id="A0A2U2RLB8"/>
<dbReference type="PANTHER" id="PTHR43014">
    <property type="entry name" value="MERCURIC REDUCTASE"/>
    <property type="match status" value="1"/>
</dbReference>
<proteinExistence type="inferred from homology"/>
<dbReference type="Pfam" id="PF07992">
    <property type="entry name" value="Pyr_redox_2"/>
    <property type="match status" value="1"/>
</dbReference>
<feature type="binding site" evidence="9">
    <location>
        <position position="53"/>
    </location>
    <ligand>
        <name>FAD</name>
        <dbReference type="ChEBI" id="CHEBI:57692"/>
    </ligand>
</feature>
<dbReference type="NCBIfam" id="NF005884">
    <property type="entry name" value="PRK07846.1"/>
    <property type="match status" value="1"/>
</dbReference>
<evidence type="ECO:0000313" key="15">
    <source>
        <dbReference type="Proteomes" id="UP000245590"/>
    </source>
</evidence>
<evidence type="ECO:0000259" key="12">
    <source>
        <dbReference type="Pfam" id="PF02852"/>
    </source>
</evidence>
<dbReference type="SUPFAM" id="SSF51905">
    <property type="entry name" value="FAD/NAD(P)-binding domain"/>
    <property type="match status" value="1"/>
</dbReference>